<dbReference type="SUPFAM" id="SSF51182">
    <property type="entry name" value="RmlC-like cupins"/>
    <property type="match status" value="1"/>
</dbReference>
<dbReference type="InterPro" id="IPR014710">
    <property type="entry name" value="RmlC-like_jellyroll"/>
</dbReference>
<dbReference type="Pfam" id="PF12833">
    <property type="entry name" value="HTH_18"/>
    <property type="match status" value="1"/>
</dbReference>
<keyword evidence="7" id="KW-1185">Reference proteome</keyword>
<reference evidence="6 7" key="1">
    <citation type="journal article" date="2013" name="Int. J. Syst. Evol. Microbiol.">
        <title>Celerinatantimonas yamalensis sp. nov., a cold-adapted diazotrophic bacterium from a cold permafrost brine.</title>
        <authorList>
            <person name="Shcherbakova V."/>
            <person name="Chuvilskaya N."/>
            <person name="Rivkina E."/>
            <person name="Demidov N."/>
            <person name="Uchaeva V."/>
            <person name="Suetin S."/>
            <person name="Suzina N."/>
            <person name="Gilichinsky D."/>
        </authorList>
    </citation>
    <scope>NUCLEOTIDE SEQUENCE [LARGE SCALE GENOMIC DNA]</scope>
    <source>
        <strain evidence="6 7">C7</strain>
    </source>
</reference>
<dbReference type="InterPro" id="IPR001387">
    <property type="entry name" value="Cro/C1-type_HTH"/>
</dbReference>
<dbReference type="InterPro" id="IPR018062">
    <property type="entry name" value="HTH_AraC-typ_CS"/>
</dbReference>
<dbReference type="PROSITE" id="PS00041">
    <property type="entry name" value="HTH_ARAC_FAMILY_1"/>
    <property type="match status" value="1"/>
</dbReference>
<dbReference type="SMART" id="SM00342">
    <property type="entry name" value="HTH_ARAC"/>
    <property type="match status" value="1"/>
</dbReference>
<dbReference type="InterPro" id="IPR020449">
    <property type="entry name" value="Tscrpt_reg_AraC-type_HTH"/>
</dbReference>
<evidence type="ECO:0000256" key="1">
    <source>
        <dbReference type="ARBA" id="ARBA00023015"/>
    </source>
</evidence>
<dbReference type="Gene3D" id="1.10.10.60">
    <property type="entry name" value="Homeodomain-like"/>
    <property type="match status" value="2"/>
</dbReference>
<dbReference type="Proteomes" id="UP001629953">
    <property type="component" value="Unassembled WGS sequence"/>
</dbReference>
<dbReference type="Gene3D" id="2.60.120.10">
    <property type="entry name" value="Jelly Rolls"/>
    <property type="match status" value="1"/>
</dbReference>
<evidence type="ECO:0000259" key="5">
    <source>
        <dbReference type="PROSITE" id="PS50943"/>
    </source>
</evidence>
<accession>A0ABW9G6A4</accession>
<evidence type="ECO:0000313" key="7">
    <source>
        <dbReference type="Proteomes" id="UP001629953"/>
    </source>
</evidence>
<evidence type="ECO:0000256" key="2">
    <source>
        <dbReference type="ARBA" id="ARBA00023125"/>
    </source>
</evidence>
<dbReference type="SUPFAM" id="SSF46689">
    <property type="entry name" value="Homeodomain-like"/>
    <property type="match status" value="2"/>
</dbReference>
<dbReference type="CDD" id="cd00093">
    <property type="entry name" value="HTH_XRE"/>
    <property type="match status" value="1"/>
</dbReference>
<dbReference type="PROSITE" id="PS50943">
    <property type="entry name" value="HTH_CROC1"/>
    <property type="match status" value="1"/>
</dbReference>
<keyword evidence="1" id="KW-0805">Transcription regulation</keyword>
<dbReference type="InterPro" id="IPR011051">
    <property type="entry name" value="RmlC_Cupin_sf"/>
</dbReference>
<dbReference type="PRINTS" id="PR00032">
    <property type="entry name" value="HTHARAC"/>
</dbReference>
<gene>
    <name evidence="6" type="ORF">ABUE30_08965</name>
</gene>
<dbReference type="PROSITE" id="PS01124">
    <property type="entry name" value="HTH_ARAC_FAMILY_2"/>
    <property type="match status" value="1"/>
</dbReference>
<comment type="caution">
    <text evidence="6">The sequence shown here is derived from an EMBL/GenBank/DDBJ whole genome shotgun (WGS) entry which is preliminary data.</text>
</comment>
<dbReference type="InterPro" id="IPR009057">
    <property type="entry name" value="Homeodomain-like_sf"/>
</dbReference>
<keyword evidence="3" id="KW-0804">Transcription</keyword>
<dbReference type="EMBL" id="JBEQCT010000003">
    <property type="protein sequence ID" value="MFM2485191.1"/>
    <property type="molecule type" value="Genomic_DNA"/>
</dbReference>
<dbReference type="InterPro" id="IPR018060">
    <property type="entry name" value="HTH_AraC"/>
</dbReference>
<feature type="domain" description="HTH cro/C1-type" evidence="5">
    <location>
        <begin position="154"/>
        <end position="199"/>
    </location>
</feature>
<protein>
    <submittedName>
        <fullName evidence="6">Helix-turn-helix transcriptional regulator</fullName>
    </submittedName>
</protein>
<evidence type="ECO:0000259" key="4">
    <source>
        <dbReference type="PROSITE" id="PS01124"/>
    </source>
</evidence>
<organism evidence="6 7">
    <name type="scientific">Celerinatantimonas yamalensis</name>
    <dbReference type="NCBI Taxonomy" id="559956"/>
    <lineage>
        <taxon>Bacteria</taxon>
        <taxon>Pseudomonadati</taxon>
        <taxon>Pseudomonadota</taxon>
        <taxon>Gammaproteobacteria</taxon>
        <taxon>Celerinatantimonadaceae</taxon>
        <taxon>Celerinatantimonas</taxon>
    </lineage>
</organism>
<sequence length="250" mass="28240">METLDHDSNHETPWHVHLSGQLYWLKRGIILIETENAQWPITPGSVGWIPAKLAHKAKVLAAVHGHILHFDSSDNMVLPEAPKIFRMDSLVQSLLQRATCLDGNHYPASYVTQLIGILGYEIQSMEELPVSLPLPVDRRARHIADELLRCPSTGMTQAQLANRWGVSVRTLSRIFINQTGLTFSQWRQQSKILISLQWVLDGFTISEVAERSGYSNVSAYIEAFRQRFGESPGKFQAKMSGIDRTHNSQE</sequence>
<keyword evidence="2" id="KW-0238">DNA-binding</keyword>
<proteinExistence type="predicted"/>
<dbReference type="PANTHER" id="PTHR11019">
    <property type="entry name" value="HTH-TYPE TRANSCRIPTIONAL REGULATOR NIMR"/>
    <property type="match status" value="1"/>
</dbReference>
<dbReference type="RefSeq" id="WP_408623576.1">
    <property type="nucleotide sequence ID" value="NZ_JBEQCT010000003.1"/>
</dbReference>
<evidence type="ECO:0000313" key="6">
    <source>
        <dbReference type="EMBL" id="MFM2485191.1"/>
    </source>
</evidence>
<dbReference type="PANTHER" id="PTHR11019:SF199">
    <property type="entry name" value="HTH-TYPE TRANSCRIPTIONAL REGULATOR NIMR"/>
    <property type="match status" value="1"/>
</dbReference>
<evidence type="ECO:0000256" key="3">
    <source>
        <dbReference type="ARBA" id="ARBA00023163"/>
    </source>
</evidence>
<feature type="domain" description="HTH araC/xylS-type" evidence="4">
    <location>
        <begin position="137"/>
        <end position="238"/>
    </location>
</feature>
<name>A0ABW9G6A4_9GAMM</name>